<keyword evidence="4" id="KW-1185">Reference proteome</keyword>
<accession>A0A167YSG9</accession>
<evidence type="ECO:0000313" key="4">
    <source>
        <dbReference type="Proteomes" id="UP000078544"/>
    </source>
</evidence>
<sequence length="1025" mass="114177">MLLVQPLVVLVATINAASASQVQEIAALERLFYYFAYRLDHITTTAHSRRTIVPSWSTHSSEPKTLDEFLDFVHPDARAPFHVSADDLPNIDESVKTIGHLELDHIGPLSSDRLHNHSVSHDSESSLFEKLGNVIKDKMGVTTKDSHLGKDTSMELRKLKRMTFDSLNRLYKSHVETSYNTFEQEFPKVFQAKYPQRHLSSQPLTMVREKGGMRPNFEETLKLNYQPLSTEELESLWDVSTAEGHDAVLEAMLDDAEDAWMETVRETFQPFDEPIECVEGRDLGIDLDATIRKNPQVSTTNEQLWALWLEHLNTEQVVPLEKSKQLVDRFEAARKAFEADSGRSVVLDGYLSIDFAASMAGNGTTDANEMASAWNDHLEKRFPPSFDGNHDNQISSLHARAGNSGGFCDVLKKKLFTDSKPMTPAQLSKLAKAAEEVSDTEFAKLSGERGLEKWVQDRWKSPSLSKARAKLTYSDAGGLLKYEPLSVKSLRVKKIGSALSKVGSGAASGIGIGLWAKEMYDVFSTNSTTLDRVATSTALIPFVGCATRLAADADRGQIDAVDASLCLMTDVLLLTPLAPLAIAVSIFRLELSVFVPREPEKIISIGEAEIARAKGWEAILDQHVFAKLANSTRERLQDVTAMETLNGLSEGAQQIGLLTAMWDVASGANSGSGSNVPQEERDALEEAIADIRASMDAHIVTTQRRTLIDVPIRLTNDTFNERFIGDAINEPHAEDNAMELSIPKLGEQFARYFVDTVASKVAIENAEKNEGFGLSPAPAPKVPPNSQGLAKGGALRRLRAHLNREKLWLPNAYEVAYVFGQSGDFSALAENVISPEDYLRDLAEADVSADDIRVVFQDRAFAVSMVLRRRLTDQQMTSRTMTVGGKTLSPEDTLRFDVLTAIKFGQRFAQLKKDWAARRFVGPKAGLLNVPGIKEWLTGYPDLVHRVLEPPDDQERRRIELNRQLLLNDKPREDVLFVMQNEGARLNTPRMMTFVAQIRKTEEDYQKDSAENEDFFDGLMFNMDR</sequence>
<feature type="signal peptide" evidence="2">
    <location>
        <begin position="1"/>
        <end position="19"/>
    </location>
</feature>
<dbReference type="AlphaFoldDB" id="A0A167YSG9"/>
<reference evidence="3 4" key="1">
    <citation type="journal article" date="2016" name="Genome Biol. Evol.">
        <title>Divergent and convergent evolution of fungal pathogenicity.</title>
        <authorList>
            <person name="Shang Y."/>
            <person name="Xiao G."/>
            <person name="Zheng P."/>
            <person name="Cen K."/>
            <person name="Zhan S."/>
            <person name="Wang C."/>
        </authorList>
    </citation>
    <scope>NUCLEOTIDE SEQUENCE [LARGE SCALE GENOMIC DNA]</scope>
    <source>
        <strain evidence="3 4">RCEF 2490</strain>
    </source>
</reference>
<organism evidence="3 4">
    <name type="scientific">Moelleriella libera RCEF 2490</name>
    <dbReference type="NCBI Taxonomy" id="1081109"/>
    <lineage>
        <taxon>Eukaryota</taxon>
        <taxon>Fungi</taxon>
        <taxon>Dikarya</taxon>
        <taxon>Ascomycota</taxon>
        <taxon>Pezizomycotina</taxon>
        <taxon>Sordariomycetes</taxon>
        <taxon>Hypocreomycetidae</taxon>
        <taxon>Hypocreales</taxon>
        <taxon>Clavicipitaceae</taxon>
        <taxon>Moelleriella</taxon>
    </lineage>
</organism>
<comment type="caution">
    <text evidence="3">The sequence shown here is derived from an EMBL/GenBank/DDBJ whole genome shotgun (WGS) entry which is preliminary data.</text>
</comment>
<keyword evidence="2" id="KW-0732">Signal</keyword>
<dbReference type="Proteomes" id="UP000078544">
    <property type="component" value="Unassembled WGS sequence"/>
</dbReference>
<dbReference type="STRING" id="1081109.A0A167YSG9"/>
<proteinExistence type="predicted"/>
<gene>
    <name evidence="3" type="ORF">AAL_06461</name>
</gene>
<evidence type="ECO:0008006" key="5">
    <source>
        <dbReference type="Google" id="ProtNLM"/>
    </source>
</evidence>
<evidence type="ECO:0000256" key="2">
    <source>
        <dbReference type="SAM" id="SignalP"/>
    </source>
</evidence>
<evidence type="ECO:0000313" key="3">
    <source>
        <dbReference type="EMBL" id="KZZ91707.1"/>
    </source>
</evidence>
<feature type="chain" id="PRO_5007894798" description="Heat-labile enterotoxin, A chain" evidence="2">
    <location>
        <begin position="20"/>
        <end position="1025"/>
    </location>
</feature>
<dbReference type="EMBL" id="AZGY01000017">
    <property type="protein sequence ID" value="KZZ91707.1"/>
    <property type="molecule type" value="Genomic_DNA"/>
</dbReference>
<protein>
    <recommendedName>
        <fullName evidence="5">Heat-labile enterotoxin, A chain</fullName>
    </recommendedName>
</protein>
<evidence type="ECO:0000256" key="1">
    <source>
        <dbReference type="SAM" id="MobiDB-lite"/>
    </source>
</evidence>
<name>A0A167YSG9_9HYPO</name>
<dbReference type="OrthoDB" id="4917004at2759"/>
<feature type="region of interest" description="Disordered" evidence="1">
    <location>
        <begin position="770"/>
        <end position="790"/>
    </location>
</feature>